<protein>
    <submittedName>
        <fullName evidence="3">7001_t:CDS:1</fullName>
    </submittedName>
</protein>
<dbReference type="AlphaFoldDB" id="A0A9N9P729"/>
<sequence length="95" mass="10774">KSLIHTRLKEALEQVVSRMKPSLSNILETPEESLLEAVVSQWMMLCEQLILVKNNIALMDSAFVALGKASIWDIGTLAFRKRTACNVEFNKRLIE</sequence>
<feature type="non-terminal residue" evidence="3">
    <location>
        <position position="95"/>
    </location>
</feature>
<feature type="domain" description="Cullin N-terminal" evidence="2">
    <location>
        <begin position="4"/>
        <end position="94"/>
    </location>
</feature>
<name>A0A9N9P729_9GLOM</name>
<evidence type="ECO:0000313" key="4">
    <source>
        <dbReference type="Proteomes" id="UP000789342"/>
    </source>
</evidence>
<feature type="non-terminal residue" evidence="3">
    <location>
        <position position="1"/>
    </location>
</feature>
<gene>
    <name evidence="3" type="ORF">AMORRO_LOCUS18031</name>
</gene>
<dbReference type="OrthoDB" id="2356824at2759"/>
<evidence type="ECO:0000313" key="3">
    <source>
        <dbReference type="EMBL" id="CAG8789750.1"/>
    </source>
</evidence>
<proteinExistence type="inferred from homology"/>
<dbReference type="Gene3D" id="1.20.1310.10">
    <property type="entry name" value="Cullin Repeats"/>
    <property type="match status" value="1"/>
</dbReference>
<comment type="similarity">
    <text evidence="1">Belongs to the cullin family.</text>
</comment>
<dbReference type="SUPFAM" id="SSF74788">
    <property type="entry name" value="Cullin repeat-like"/>
    <property type="match status" value="1"/>
</dbReference>
<dbReference type="Proteomes" id="UP000789342">
    <property type="component" value="Unassembled WGS sequence"/>
</dbReference>
<dbReference type="EMBL" id="CAJVPV010060222">
    <property type="protein sequence ID" value="CAG8789750.1"/>
    <property type="molecule type" value="Genomic_DNA"/>
</dbReference>
<accession>A0A9N9P729</accession>
<keyword evidence="4" id="KW-1185">Reference proteome</keyword>
<dbReference type="Pfam" id="PF00888">
    <property type="entry name" value="Cullin"/>
    <property type="match status" value="1"/>
</dbReference>
<evidence type="ECO:0000259" key="2">
    <source>
        <dbReference type="Pfam" id="PF00888"/>
    </source>
</evidence>
<organism evidence="3 4">
    <name type="scientific">Acaulospora morrowiae</name>
    <dbReference type="NCBI Taxonomy" id="94023"/>
    <lineage>
        <taxon>Eukaryota</taxon>
        <taxon>Fungi</taxon>
        <taxon>Fungi incertae sedis</taxon>
        <taxon>Mucoromycota</taxon>
        <taxon>Glomeromycotina</taxon>
        <taxon>Glomeromycetes</taxon>
        <taxon>Diversisporales</taxon>
        <taxon>Acaulosporaceae</taxon>
        <taxon>Acaulospora</taxon>
    </lineage>
</organism>
<dbReference type="InterPro" id="IPR001373">
    <property type="entry name" value="Cullin_N"/>
</dbReference>
<dbReference type="InterPro" id="IPR016159">
    <property type="entry name" value="Cullin_repeat-like_dom_sf"/>
</dbReference>
<evidence type="ECO:0000256" key="1">
    <source>
        <dbReference type="ARBA" id="ARBA00006019"/>
    </source>
</evidence>
<reference evidence="3" key="1">
    <citation type="submission" date="2021-06" db="EMBL/GenBank/DDBJ databases">
        <authorList>
            <person name="Kallberg Y."/>
            <person name="Tangrot J."/>
            <person name="Rosling A."/>
        </authorList>
    </citation>
    <scope>NUCLEOTIDE SEQUENCE</scope>
    <source>
        <strain evidence="3">CL551</strain>
    </source>
</reference>
<comment type="caution">
    <text evidence="3">The sequence shown here is derived from an EMBL/GenBank/DDBJ whole genome shotgun (WGS) entry which is preliminary data.</text>
</comment>